<dbReference type="InterPro" id="IPR013517">
    <property type="entry name" value="FG-GAP"/>
</dbReference>
<dbReference type="Pfam" id="PF16184">
    <property type="entry name" value="Cadherin_3"/>
    <property type="match status" value="1"/>
</dbReference>
<dbReference type="SUPFAM" id="SSF69318">
    <property type="entry name" value="Integrin alpha N-terminal domain"/>
    <property type="match status" value="1"/>
</dbReference>
<dbReference type="Proteomes" id="UP000886674">
    <property type="component" value="Unassembled WGS sequence"/>
</dbReference>
<feature type="non-terminal residue" evidence="4">
    <location>
        <position position="3490"/>
    </location>
</feature>
<reference evidence="4" key="1">
    <citation type="journal article" date="2021" name="Proc. Natl. Acad. Sci. U.S.A.">
        <title>Global biogeography of chemosynthetic symbionts reveals both localized and globally distributed symbiont groups. .</title>
        <authorList>
            <person name="Osvatic J.T."/>
            <person name="Wilkins L.G.E."/>
            <person name="Leibrecht L."/>
            <person name="Leray M."/>
            <person name="Zauner S."/>
            <person name="Polzin J."/>
            <person name="Camacho Y."/>
            <person name="Gros O."/>
            <person name="van Gils J.A."/>
            <person name="Eisen J.A."/>
            <person name="Petersen J.M."/>
            <person name="Yuen B."/>
        </authorList>
    </citation>
    <scope>NUCLEOTIDE SEQUENCE</scope>
    <source>
        <strain evidence="4">MAGclacostrist055</strain>
    </source>
</reference>
<organism evidence="4 5">
    <name type="scientific">Candidatus Thiodiazotropha taylori</name>
    <dbReference type="NCBI Taxonomy" id="2792791"/>
    <lineage>
        <taxon>Bacteria</taxon>
        <taxon>Pseudomonadati</taxon>
        <taxon>Pseudomonadota</taxon>
        <taxon>Gammaproteobacteria</taxon>
        <taxon>Chromatiales</taxon>
        <taxon>Sedimenticolaceae</taxon>
        <taxon>Candidatus Thiodiazotropha</taxon>
    </lineage>
</organism>
<feature type="region of interest" description="Disordered" evidence="2">
    <location>
        <begin position="261"/>
        <end position="284"/>
    </location>
</feature>
<dbReference type="PANTHER" id="PTHR44103">
    <property type="entry name" value="PROPROTEIN CONVERTASE P"/>
    <property type="match status" value="1"/>
</dbReference>
<dbReference type="PANTHER" id="PTHR44103:SF1">
    <property type="entry name" value="PROPROTEIN CONVERTASE P"/>
    <property type="match status" value="1"/>
</dbReference>
<evidence type="ECO:0000313" key="4">
    <source>
        <dbReference type="EMBL" id="MCG7979730.1"/>
    </source>
</evidence>
<name>A0A9E4NNE2_9GAMM</name>
<sequence>MRRRRSKKRSNALICEELEPRILLSADLVGVAVDPASNDVEQQVDETELQTIEAGLQSVLSNQTDESDISTRELVIIDPATPDYQSLVDDLIGRDGDGRSFEIVLLDSSANGIEQLNETLAQYQGLNAIHLISHGGEGEIRLGDATLNQDGLQQSAEQISAWGQALNPGGDWLIYGCDIASTATGERFIEQFAALTGADVAASNDVTGHETLGGDWDLEVAEGSIETDVAIGIDGQEAWLNRLDITTGLIGHWTLDSNAADSSGNSHDGTLSNGASIDNPGSSNPIGGGNLNLDGFNDFVQLNTHVSAFSGLSQGTIAAWINTSYNGLQAIFTISDTADYDSLVVFGMDNGRIFLDVANNNFYSLSVETNASYADGNWHHVAITVDGSGNSIYIDGVEVSLAGLFYRYGNSSTSSFISSVTSLDSMAIGNLRDPGGYTGSFNGLQDDVRVYDRALSASDIAQLLSNTAPTFDVAGPPSFTAHTITSAANGAASVTTVDMDGDGDLDVVSASQNDNKIAWYENDGSQNFTAHTISTAASGAFAVTTADVDGDGDIDVLSASITDDKIAWYENDGNENFTAHTITLSADIAASVAAADVDDDGDIDVLSASVGDDRIVWYENDGNENFTTRTITSSAVGASFVTTVDLDEDGDLDVLSTSTFDNRVAWYENDGNENFTTHTVTTSATEARQVIAADVDGDGDLDLLSASRSSDKLAWYENDGFENFTLHTITAAAGPVSAVAAADIDGDGDLDVISASYTDDNVVWFENDGSENFTANTIASVTGEAFSVAVADMDGDGDVDVLATDDAADAVTWYENVMSVTTLDGAPTFVEDGAAVVLDADVNVSDAELDALNSGLGDYDGASVTLVRNGAANSDDVFSFNDGNGITLSGSNLIKSSQIIASFDTTSTAGELVITFTNANGQTPTSADVDNILRQITYSNSNDAPPASVQIDWTFDDGNTGSQGSGGALQAVGSTTVTITAVNDDPTNAGSLPTDITVAENVSSNVDLSAVDFSDVDAGVGTLTVTLTTSTGGNLSAAAGTGITIGGTSTARTLTGTLTDLNNYFNTASNITYLHGTPDTNGDDADTINITINDNGNTGTGGGTNINLGTVNVDITPDNEVPTIANLGGDNLAYSEDDGAQVIDQGTASIVADVDSSDFDTGTLTVSFQAGSDNAEDVLAIRDQGAGPTNITVSGSAVSYGGTQIGTFTGGSGGTNLVITLDADADATAVTALVRNITYENTDTENPTTGARTIRFVLTDGDGGTSVDYDTTVTVSTVNDTPTLAATAVNDSLTENSDTTSGAVFATVTIDPIEAGDDIASAQLTLGGGIANSDTLTINGTAISGLGSNSSGAISGGHSYSYTQATGVVTITFAASTNAAAAELVLESITYGIDPADQNPSTIARSITLNTVTDNGGGSDTSSDIGETATISVGAVNDDPTNAGSLPNDISVTEDVSSNVDLSAVDFSDVDAGAGTLTVTLTTSTGGDLSAAAGTGITIGGTSTALTLTGTLTDLNNYFNTASNITYLHGTANTAGDNADTIQVDITDNGNTGTGGGGTINLGTVNVDITAVNDAPTLAATAANDTLTENTDTTSGAVFATVTIDPIEAGDDIASAQLTLGGGIENSDTLTINGTAISGLGSNSSGAVTGGHSYSYTQATGVVTINFAASTNAAAAELVLESITYGIDPADQNPSTIARTITLNTVTDNGGGSDTSSDIGETATISVGAVNDNPTNAGSLPSDISVTEDVSSNIDLSAIDFADVDAASGTLTVTLTTSTGGDLSAAAGTGITIGGTSTARTLTGTLSDLNNYFNTASNITYLHGTTNTAGNDADTINVTINDNGNTGSGGGTDIDLGTVNVDIAAVNDDPTNAGSLPSDVSVTEDVLSNVDLSAIDFSDIDAGAGTLTVTLTTSTGGDLTAAAGTGITIGGTSTARTLTGTLTDLNNYFNTASNITYLHGTANTAGDNADTIQVDITDNGNTGTGGGGTINLGTVNVDITAVNDAPVVVDLDGDIHNFTEGDGVVLIEQGGDAVVSDSDSSDYASGSLTVEVDSGLQPAEDRFSIFNQGTDTGEIGLSGGNVTYSGTLIGTVTGGTGIDPLTVTFNSNATSAAVTALVRNITYENSNLENPADGTRSVTIDITDGDGASCLTQNLTLNVSSVNDAPVVDLNGADGAGVDFAVTFTEDGGAVSVVDTDATISDVDNTTYQNLSINLSGFLDGVSEQITIAGYVFTYGTSDNQIRTVGSTDFEIDFDGTGFNVMLDGGGGMPEADLQSLLRGVTYENTSQDPTAGDRTINFFAQDSSLLNSPVATSTITVNPQNDAPTATDNANSVSENGFVSGNVITDDSGSGVDSDPEGDGLQVTQVEGGAYTPGLPVTLASGAQVTFQSNGSYTYNTNGQFDGLGAGSSVDDNFTYQIGDGNGGFDTATVTITINGSNNTPSITSADLTLDEGQTVTLGDANFAVSDADDTDFTYTVSGISGGYFQLSTNPGVSITSFTSANLTGGLVQFVDDGNEVAPAFSVTVNDGDIDSNTLAATINFTLVSDSTPVANIDSITVAEGGTATTLVGGSSTVLNNDTGLVDVPVTVSLVSDVTNGSLTLNGDGTFSYTHDGSENFIDSFTYRVTDNDGQTADATVTINITPVSDATPVANADNISVAEGGTITTLVGGASTVLNNDTGLGDTPVTVSLVTDVTNGSLTLNGDGTFSYTHDGSENFTDSFTYRVTDNDGQTADATVTINVTPVSDATPVANADSITVAEGATATTLVGGASTVLNNDTGLGDTPVTVSLVTDVTNGSLILNGDGTFSYTHDGSENFTDSFTYRVTDNDGETADATVTINITPVSDQTPVANADSITVAEGATATTLVGGSSTVLNNDTGLGDTPVTVSLVTDVTNGSLILNGDGTFSYTHDGSENFTDSFTYRVTDNDGQTADATVTINITPVSDATPVANADSITVAEGATATTLVGGASTVLNNDTGLGDTPVTVSLVTDVTNGSLTLNGDGTFSYTHDGSENFTDSFTYRITDNDGETADATVTINVTPVSDATPVANADSITVAEGATATTLVGGSSTVLNNDTGLGDTPVIVSLITDVTNGSLTLNGDGTFSYTHDGSENFTDSFTYRITDNDGETADATVTINITPVSDATPVANADSITVAEGATATTLVGGSSTVLNNDTGLGDTPVIVSLITDVTNGSLTLNGDGTFSYTHDGSENFTDSFTYRVTDNDGETADATVTINVTPVSDETPVANADSITVAEGATATTLVGGSSTVLNNDTGLGDTPVTVSLVTDVTNGSLTLNGDGTFSYTHDGSENFTDSFTYRVTDNDGETADATVTINITPVSDATPVANADSITVAEGATATTLVGGSSTVLNNDTGLGDTPVIVSLITDVTNGSLTLNGDGTFSYTHDGTENFTDSFTYRVTDNDGQTADATVTINITPVSDQTPVANTDSITVAEGATATTLVGGSSTVLNNDTGLGDTPVIVS</sequence>
<evidence type="ECO:0000313" key="5">
    <source>
        <dbReference type="Proteomes" id="UP000886674"/>
    </source>
</evidence>
<dbReference type="InterPro" id="IPR053786">
    <property type="entry name" value="LEPRxLL_CS"/>
</dbReference>
<gene>
    <name evidence="4" type="ORF">JAY77_16495</name>
</gene>
<feature type="domain" description="DUF4347" evidence="3">
    <location>
        <begin position="74"/>
        <end position="239"/>
    </location>
</feature>
<dbReference type="Pfam" id="PF13517">
    <property type="entry name" value="FG-GAP_3"/>
    <property type="match status" value="3"/>
</dbReference>
<dbReference type="InterPro" id="IPR013320">
    <property type="entry name" value="ConA-like_dom_sf"/>
</dbReference>
<evidence type="ECO:0000259" key="3">
    <source>
        <dbReference type="Pfam" id="PF14252"/>
    </source>
</evidence>
<dbReference type="Pfam" id="PF17963">
    <property type="entry name" value="Big_9"/>
    <property type="match status" value="10"/>
</dbReference>
<dbReference type="NCBIfam" id="NF012209">
    <property type="entry name" value="LEPR-8K"/>
    <property type="match status" value="1"/>
</dbReference>
<dbReference type="InterPro" id="IPR028994">
    <property type="entry name" value="Integrin_alpha_N"/>
</dbReference>
<protein>
    <submittedName>
        <fullName evidence="4">Ig-like domain-containing protein</fullName>
    </submittedName>
</protein>
<evidence type="ECO:0000256" key="1">
    <source>
        <dbReference type="ARBA" id="ARBA00022729"/>
    </source>
</evidence>
<dbReference type="EMBL" id="JAEPCR010000084">
    <property type="protein sequence ID" value="MCG7979730.1"/>
    <property type="molecule type" value="Genomic_DNA"/>
</dbReference>
<dbReference type="Gene3D" id="2.60.40.3440">
    <property type="match status" value="7"/>
</dbReference>
<accession>A0A9E4NNE2</accession>
<keyword evidence="1" id="KW-0732">Signal</keyword>
<feature type="compositionally biased region" description="Polar residues" evidence="2">
    <location>
        <begin position="261"/>
        <end position="276"/>
    </location>
</feature>
<proteinExistence type="predicted"/>
<evidence type="ECO:0000256" key="2">
    <source>
        <dbReference type="SAM" id="MobiDB-lite"/>
    </source>
</evidence>
<dbReference type="InterPro" id="IPR025592">
    <property type="entry name" value="DUF4347"/>
</dbReference>
<dbReference type="NCBIfam" id="NF012211">
    <property type="entry name" value="tand_rpt_95"/>
    <property type="match status" value="9"/>
</dbReference>
<dbReference type="Pfam" id="PF14252">
    <property type="entry name" value="DUF4347"/>
    <property type="match status" value="1"/>
</dbReference>
<dbReference type="SUPFAM" id="SSF49899">
    <property type="entry name" value="Concanavalin A-like lectins/glucanases"/>
    <property type="match status" value="1"/>
</dbReference>
<comment type="caution">
    <text evidence="4">The sequence shown here is derived from an EMBL/GenBank/DDBJ whole genome shotgun (WGS) entry which is preliminary data.</text>
</comment>
<dbReference type="Gene3D" id="2.60.120.200">
    <property type="match status" value="1"/>
</dbReference>